<dbReference type="Proteomes" id="UP000823775">
    <property type="component" value="Unassembled WGS sequence"/>
</dbReference>
<name>A0ABS8SCX4_DATST</name>
<sequence length="104" mass="12196">ALHLERFSSDIGRTLFTDPDFHRILFETLFQVLIAPDDRRFPIRVRRGQSDFTEVKIREMQSCPRRLADFLIPLFILLAGASFPEGCERPLTWASLRTLKEFWG</sequence>
<evidence type="ECO:0000313" key="1">
    <source>
        <dbReference type="EMBL" id="MCD7456719.1"/>
    </source>
</evidence>
<accession>A0ABS8SCX4</accession>
<dbReference type="EMBL" id="JACEIK010000420">
    <property type="protein sequence ID" value="MCD7456719.1"/>
    <property type="molecule type" value="Genomic_DNA"/>
</dbReference>
<keyword evidence="2" id="KW-1185">Reference proteome</keyword>
<organism evidence="1 2">
    <name type="scientific">Datura stramonium</name>
    <name type="common">Jimsonweed</name>
    <name type="synonym">Common thornapple</name>
    <dbReference type="NCBI Taxonomy" id="4076"/>
    <lineage>
        <taxon>Eukaryota</taxon>
        <taxon>Viridiplantae</taxon>
        <taxon>Streptophyta</taxon>
        <taxon>Embryophyta</taxon>
        <taxon>Tracheophyta</taxon>
        <taxon>Spermatophyta</taxon>
        <taxon>Magnoliopsida</taxon>
        <taxon>eudicotyledons</taxon>
        <taxon>Gunneridae</taxon>
        <taxon>Pentapetalae</taxon>
        <taxon>asterids</taxon>
        <taxon>lamiids</taxon>
        <taxon>Solanales</taxon>
        <taxon>Solanaceae</taxon>
        <taxon>Solanoideae</taxon>
        <taxon>Datureae</taxon>
        <taxon>Datura</taxon>
    </lineage>
</organism>
<feature type="non-terminal residue" evidence="1">
    <location>
        <position position="1"/>
    </location>
</feature>
<reference evidence="1 2" key="1">
    <citation type="journal article" date="2021" name="BMC Genomics">
        <title>Datura genome reveals duplications of psychoactive alkaloid biosynthetic genes and high mutation rate following tissue culture.</title>
        <authorList>
            <person name="Rajewski A."/>
            <person name="Carter-House D."/>
            <person name="Stajich J."/>
            <person name="Litt A."/>
        </authorList>
    </citation>
    <scope>NUCLEOTIDE SEQUENCE [LARGE SCALE GENOMIC DNA]</scope>
    <source>
        <strain evidence="1">AR-01</strain>
    </source>
</reference>
<evidence type="ECO:0000313" key="2">
    <source>
        <dbReference type="Proteomes" id="UP000823775"/>
    </source>
</evidence>
<comment type="caution">
    <text evidence="1">The sequence shown here is derived from an EMBL/GenBank/DDBJ whole genome shotgun (WGS) entry which is preliminary data.</text>
</comment>
<proteinExistence type="predicted"/>
<gene>
    <name evidence="1" type="ORF">HAX54_032909</name>
</gene>
<protein>
    <submittedName>
        <fullName evidence="1">Uncharacterized protein</fullName>
    </submittedName>
</protein>